<dbReference type="Pfam" id="PF00566">
    <property type="entry name" value="RabGAP-TBC"/>
    <property type="match status" value="1"/>
</dbReference>
<proteinExistence type="predicted"/>
<dbReference type="Gene3D" id="1.10.8.270">
    <property type="entry name" value="putative rabgap domain of human tbc1 domain family member 14 like domains"/>
    <property type="match status" value="1"/>
</dbReference>
<sequence>MAAKAAFKKKQEEEYDYDQYGFYLPLSKISMQSDKKELKKVNARVEKWRKMLPNIEQLIQSKNEKLKTRIRKGIPDGIRLKVWPHLGQIEALKKKYINQGYNYLIKQADFPYETDIDADLNRTFPNHQLFRDQKNTGIESLKNVLKAVSLTHEDMGYCQGLNFIAAAFMIYINDEESYYMIISLLENYDCKKMYEDVASIRKQLFVHDHLVKKFLPDISEHFQNYGIESITFGTSWYMTLFSSVLPFQYFLRIMDIFFFEKWKIVYRVALAMLKLKKKRLLNAKSFEEVFLVLKDFSEYENNIIDQDKFFKIACKDFIFSKTLIVELEQQYDALNPPNENKKKNRPLQARAKESEKLMLEDQQKILEQQQQANINFSQNENIEEKKDQNENIFQIQEQQIENLTKFQVKESSQLKNLKQELQLQHKPSSESNGNLSPSYTNENKEQFTIPKLYE</sequence>
<dbReference type="InterPro" id="IPR000195">
    <property type="entry name" value="Rab-GAP-TBC_dom"/>
</dbReference>
<dbReference type="AlphaFoldDB" id="Q245C4"/>
<dbReference type="InterPro" id="IPR035969">
    <property type="entry name" value="Rab-GAP_TBC_sf"/>
</dbReference>
<dbReference type="OMA" id="RACHMEL"/>
<keyword evidence="1" id="KW-0343">GTPase activation</keyword>
<reference evidence="7" key="1">
    <citation type="journal article" date="2006" name="PLoS Biol.">
        <title>Macronuclear genome sequence of the ciliate Tetrahymena thermophila, a model eukaryote.</title>
        <authorList>
            <person name="Eisen J.A."/>
            <person name="Coyne R.S."/>
            <person name="Wu M."/>
            <person name="Wu D."/>
            <person name="Thiagarajan M."/>
            <person name="Wortman J.R."/>
            <person name="Badger J.H."/>
            <person name="Ren Q."/>
            <person name="Amedeo P."/>
            <person name="Jones K.M."/>
            <person name="Tallon L.J."/>
            <person name="Delcher A.L."/>
            <person name="Salzberg S.L."/>
            <person name="Silva J.C."/>
            <person name="Haas B.J."/>
            <person name="Majoros W.H."/>
            <person name="Farzad M."/>
            <person name="Carlton J.M."/>
            <person name="Smith R.K. Jr."/>
            <person name="Garg J."/>
            <person name="Pearlman R.E."/>
            <person name="Karrer K.M."/>
            <person name="Sun L."/>
            <person name="Manning G."/>
            <person name="Elde N.C."/>
            <person name="Turkewitz A.P."/>
            <person name="Asai D.J."/>
            <person name="Wilkes D.E."/>
            <person name="Wang Y."/>
            <person name="Cai H."/>
            <person name="Collins K."/>
            <person name="Stewart B.A."/>
            <person name="Lee S.R."/>
            <person name="Wilamowska K."/>
            <person name="Weinberg Z."/>
            <person name="Ruzzo W.L."/>
            <person name="Wloga D."/>
            <person name="Gaertig J."/>
            <person name="Frankel J."/>
            <person name="Tsao C.-C."/>
            <person name="Gorovsky M.A."/>
            <person name="Keeling P.J."/>
            <person name="Waller R.F."/>
            <person name="Patron N.J."/>
            <person name="Cherry J.M."/>
            <person name="Stover N.A."/>
            <person name="Krieger C.J."/>
            <person name="del Toro C."/>
            <person name="Ryder H.F."/>
            <person name="Williamson S.C."/>
            <person name="Barbeau R.A."/>
            <person name="Hamilton E.P."/>
            <person name="Orias E."/>
        </authorList>
    </citation>
    <scope>NUCLEOTIDE SEQUENCE [LARGE SCALE GENOMIC DNA]</scope>
    <source>
        <strain evidence="7">SB210</strain>
    </source>
</reference>
<dbReference type="InterPro" id="IPR050302">
    <property type="entry name" value="Rab_GAP_TBC_domain"/>
</dbReference>
<organism evidence="6 7">
    <name type="scientific">Tetrahymena thermophila (strain SB210)</name>
    <dbReference type="NCBI Taxonomy" id="312017"/>
    <lineage>
        <taxon>Eukaryota</taxon>
        <taxon>Sar</taxon>
        <taxon>Alveolata</taxon>
        <taxon>Ciliophora</taxon>
        <taxon>Intramacronucleata</taxon>
        <taxon>Oligohymenophorea</taxon>
        <taxon>Hymenostomatida</taxon>
        <taxon>Tetrahymenina</taxon>
        <taxon>Tetrahymenidae</taxon>
        <taxon>Tetrahymena</taxon>
    </lineage>
</organism>
<dbReference type="EMBL" id="GG662485">
    <property type="protein sequence ID" value="EAS03440.1"/>
    <property type="molecule type" value="Genomic_DNA"/>
</dbReference>
<keyword evidence="2 3" id="KW-0175">Coiled coil</keyword>
<evidence type="ECO:0000313" key="6">
    <source>
        <dbReference type="EMBL" id="EAS03440.1"/>
    </source>
</evidence>
<keyword evidence="7" id="KW-1185">Reference proteome</keyword>
<evidence type="ECO:0000256" key="3">
    <source>
        <dbReference type="SAM" id="Coils"/>
    </source>
</evidence>
<protein>
    <submittedName>
        <fullName evidence="6">Rab-GTPase-TBC domain protein</fullName>
    </submittedName>
</protein>
<dbReference type="Gene3D" id="1.10.472.80">
    <property type="entry name" value="Ypt/Rab-GAP domain of gyp1p, domain 3"/>
    <property type="match status" value="1"/>
</dbReference>
<dbReference type="FunFam" id="1.10.8.270:FF:000016">
    <property type="entry name" value="TBC1 domain family member 2A"/>
    <property type="match status" value="1"/>
</dbReference>
<dbReference type="HOGENOM" id="CLU_603412_0_0_1"/>
<dbReference type="InParanoid" id="Q245C4"/>
<dbReference type="PANTHER" id="PTHR47219">
    <property type="entry name" value="RAB GTPASE-ACTIVATING PROTEIN 1-LIKE"/>
    <property type="match status" value="1"/>
</dbReference>
<feature type="compositionally biased region" description="Polar residues" evidence="4">
    <location>
        <begin position="429"/>
        <end position="441"/>
    </location>
</feature>
<dbReference type="GeneID" id="7847102"/>
<dbReference type="eggNOG" id="KOG1102">
    <property type="taxonomic scope" value="Eukaryota"/>
</dbReference>
<evidence type="ECO:0000256" key="4">
    <source>
        <dbReference type="SAM" id="MobiDB-lite"/>
    </source>
</evidence>
<feature type="coiled-coil region" evidence="3">
    <location>
        <begin position="349"/>
        <end position="399"/>
    </location>
</feature>
<dbReference type="FunFam" id="1.10.10.750:FF:000003">
    <property type="entry name" value="GTPase activating protein (Evi5)"/>
    <property type="match status" value="1"/>
</dbReference>
<dbReference type="SMART" id="SM00164">
    <property type="entry name" value="TBC"/>
    <property type="match status" value="1"/>
</dbReference>
<dbReference type="Gene3D" id="1.10.10.750">
    <property type="entry name" value="Ypt/Rab-GAP domain of gyp1p, domain 1"/>
    <property type="match status" value="1"/>
</dbReference>
<dbReference type="PROSITE" id="PS50086">
    <property type="entry name" value="TBC_RABGAP"/>
    <property type="match status" value="1"/>
</dbReference>
<evidence type="ECO:0000256" key="2">
    <source>
        <dbReference type="ARBA" id="ARBA00023054"/>
    </source>
</evidence>
<dbReference type="GO" id="GO:0031267">
    <property type="term" value="F:small GTPase binding"/>
    <property type="evidence" value="ECO:0007669"/>
    <property type="project" value="TreeGrafter"/>
</dbReference>
<gene>
    <name evidence="6" type="ORF">TTHERM_00732870</name>
</gene>
<feature type="region of interest" description="Disordered" evidence="4">
    <location>
        <begin position="417"/>
        <end position="454"/>
    </location>
</feature>
<accession>Q245C4</accession>
<evidence type="ECO:0000256" key="1">
    <source>
        <dbReference type="ARBA" id="ARBA00022468"/>
    </source>
</evidence>
<dbReference type="SUPFAM" id="SSF47923">
    <property type="entry name" value="Ypt/Rab-GAP domain of gyp1p"/>
    <property type="match status" value="2"/>
</dbReference>
<feature type="domain" description="Rab-GAP TBC" evidence="5">
    <location>
        <begin position="73"/>
        <end position="261"/>
    </location>
</feature>
<dbReference type="OrthoDB" id="294251at2759"/>
<dbReference type="Proteomes" id="UP000009168">
    <property type="component" value="Unassembled WGS sequence"/>
</dbReference>
<evidence type="ECO:0000313" key="7">
    <source>
        <dbReference type="Proteomes" id="UP000009168"/>
    </source>
</evidence>
<feature type="compositionally biased region" description="Low complexity" evidence="4">
    <location>
        <begin position="417"/>
        <end position="426"/>
    </location>
</feature>
<dbReference type="PANTHER" id="PTHR47219:SF9">
    <property type="entry name" value="GTPASE ACTIVATING PROTEIN AND CENTROSOME-ASSOCIATED, ISOFORM B"/>
    <property type="match status" value="1"/>
</dbReference>
<dbReference type="RefSeq" id="XP_001023685.1">
    <property type="nucleotide sequence ID" value="XM_001023685.1"/>
</dbReference>
<dbReference type="KEGG" id="tet:TTHERM_00732870"/>
<dbReference type="GO" id="GO:0005096">
    <property type="term" value="F:GTPase activator activity"/>
    <property type="evidence" value="ECO:0007669"/>
    <property type="project" value="UniProtKB-KW"/>
</dbReference>
<evidence type="ECO:0000259" key="5">
    <source>
        <dbReference type="PROSITE" id="PS50086"/>
    </source>
</evidence>
<name>Q245C4_TETTS</name>